<evidence type="ECO:0000256" key="1">
    <source>
        <dbReference type="ARBA" id="ARBA00006484"/>
    </source>
</evidence>
<keyword evidence="6" id="KW-1185">Reference proteome</keyword>
<dbReference type="InterPro" id="IPR020904">
    <property type="entry name" value="Sc_DH/Rdtase_CS"/>
</dbReference>
<dbReference type="InterPro" id="IPR036291">
    <property type="entry name" value="NAD(P)-bd_dom_sf"/>
</dbReference>
<dbReference type="InterPro" id="IPR002347">
    <property type="entry name" value="SDR_fam"/>
</dbReference>
<dbReference type="GO" id="GO:0016491">
    <property type="term" value="F:oxidoreductase activity"/>
    <property type="evidence" value="ECO:0007669"/>
    <property type="project" value="UniProtKB-KW"/>
</dbReference>
<dbReference type="Pfam" id="PF00106">
    <property type="entry name" value="adh_short"/>
    <property type="match status" value="1"/>
</dbReference>
<dbReference type="OrthoDB" id="9795647at2"/>
<comment type="similarity">
    <text evidence="1 3">Belongs to the short-chain dehydrogenases/reductases (SDR) family.</text>
</comment>
<dbReference type="PROSITE" id="PS00061">
    <property type="entry name" value="ADH_SHORT"/>
    <property type="match status" value="1"/>
</dbReference>
<name>A0A0B5D0P6_9CORY</name>
<evidence type="ECO:0000313" key="5">
    <source>
        <dbReference type="EMBL" id="AJE32365.1"/>
    </source>
</evidence>
<dbReference type="SMART" id="SM00822">
    <property type="entry name" value="PKS_KR"/>
    <property type="match status" value="1"/>
</dbReference>
<dbReference type="STRING" id="1223515.B842_02560"/>
<organism evidence="5 6">
    <name type="scientific">Corynebacterium humireducens NBRC 106098 = DSM 45392</name>
    <dbReference type="NCBI Taxonomy" id="1223515"/>
    <lineage>
        <taxon>Bacteria</taxon>
        <taxon>Bacillati</taxon>
        <taxon>Actinomycetota</taxon>
        <taxon>Actinomycetes</taxon>
        <taxon>Mycobacteriales</taxon>
        <taxon>Corynebacteriaceae</taxon>
        <taxon>Corynebacterium</taxon>
    </lineage>
</organism>
<dbReference type="EMBL" id="CP005286">
    <property type="protein sequence ID" value="AJE32365.1"/>
    <property type="molecule type" value="Genomic_DNA"/>
</dbReference>
<dbReference type="PANTHER" id="PTHR43658:SF8">
    <property type="entry name" value="17-BETA-HYDROXYSTEROID DEHYDROGENASE 14-RELATED"/>
    <property type="match status" value="1"/>
</dbReference>
<protein>
    <submittedName>
        <fullName evidence="5">Short chain dehydrogenase</fullName>
    </submittedName>
</protein>
<evidence type="ECO:0000313" key="6">
    <source>
        <dbReference type="Proteomes" id="UP000031524"/>
    </source>
</evidence>
<dbReference type="AlphaFoldDB" id="A0A0B5D0P6"/>
<feature type="domain" description="Ketoreductase" evidence="4">
    <location>
        <begin position="14"/>
        <end position="201"/>
    </location>
</feature>
<dbReference type="Proteomes" id="UP000031524">
    <property type="component" value="Chromosome"/>
</dbReference>
<dbReference type="PRINTS" id="PR00080">
    <property type="entry name" value="SDRFAMILY"/>
</dbReference>
<evidence type="ECO:0000256" key="2">
    <source>
        <dbReference type="ARBA" id="ARBA00023002"/>
    </source>
</evidence>
<dbReference type="SUPFAM" id="SSF51735">
    <property type="entry name" value="NAD(P)-binding Rossmann-fold domains"/>
    <property type="match status" value="1"/>
</dbReference>
<dbReference type="KEGG" id="chm:B842_02560"/>
<dbReference type="PRINTS" id="PR00081">
    <property type="entry name" value="GDHRDH"/>
</dbReference>
<dbReference type="RefSeq" id="WP_052437693.1">
    <property type="nucleotide sequence ID" value="NZ_BCSU01000004.1"/>
</dbReference>
<dbReference type="PANTHER" id="PTHR43658">
    <property type="entry name" value="SHORT-CHAIN DEHYDROGENASE/REDUCTASE"/>
    <property type="match status" value="1"/>
</dbReference>
<dbReference type="Gene3D" id="3.40.50.720">
    <property type="entry name" value="NAD(P)-binding Rossmann-like Domain"/>
    <property type="match status" value="1"/>
</dbReference>
<evidence type="ECO:0000256" key="3">
    <source>
        <dbReference type="RuleBase" id="RU000363"/>
    </source>
</evidence>
<gene>
    <name evidence="5" type="ORF">B842_02560</name>
</gene>
<proteinExistence type="inferred from homology"/>
<evidence type="ECO:0000259" key="4">
    <source>
        <dbReference type="SMART" id="SM00822"/>
    </source>
</evidence>
<reference evidence="5 6" key="1">
    <citation type="submission" date="2013-04" db="EMBL/GenBank/DDBJ databases">
        <title>Complete genome sequence of Corynebacterium humireducens DSM 45392(T), isolated from a wastewater-fed microbial fuel cell.</title>
        <authorList>
            <person name="Ruckert C."/>
            <person name="Albersmeier A."/>
            <person name="Kalinowski J."/>
        </authorList>
    </citation>
    <scope>NUCLEOTIDE SEQUENCE [LARGE SCALE GENOMIC DNA]</scope>
    <source>
        <strain evidence="6">MFC-5</strain>
    </source>
</reference>
<keyword evidence="2" id="KW-0560">Oxidoreductase</keyword>
<dbReference type="InterPro" id="IPR057326">
    <property type="entry name" value="KR_dom"/>
</dbReference>
<sequence length="264" mass="27528">MNTQYPTNTTTAPATAIVTGGASGLGAATVRRLVDTGHHVVALDLESSIDRARAEGTALEPVTYLAADVTDPAQVRAGVEAACAIAPLRVVVACAGILYSERILHRGGHHDLEGFARAISVNLNGTFNILTLAAEAMAAQEPVTEDGERGVIVLTSSVAAFEGQIGQAAYAASKGGVNALTLTAARDLARSGIRVNAIAPGVVETPMMAQITPEFRQELEARVPFPARLARPGEFAALVGTFLDNHYLNGEVVRLDGALRMPPR</sequence>
<accession>A0A0B5D0P6</accession>
<dbReference type="HOGENOM" id="CLU_010194_42_0_11"/>